<dbReference type="Gene3D" id="3.40.720.10">
    <property type="entry name" value="Alkaline Phosphatase, subunit A"/>
    <property type="match status" value="1"/>
</dbReference>
<feature type="chain" id="PRO_5046909823" evidence="3">
    <location>
        <begin position="22"/>
        <end position="504"/>
    </location>
</feature>
<gene>
    <name evidence="4" type="ORF">ACFOMG_09840</name>
</gene>
<comment type="similarity">
    <text evidence="2">Belongs to the alkaline phosphatase family.</text>
</comment>
<dbReference type="PANTHER" id="PTHR11596">
    <property type="entry name" value="ALKALINE PHOSPHATASE"/>
    <property type="match status" value="1"/>
</dbReference>
<evidence type="ECO:0000313" key="5">
    <source>
        <dbReference type="Proteomes" id="UP001595722"/>
    </source>
</evidence>
<dbReference type="GO" id="GO:0004035">
    <property type="term" value="F:alkaline phosphatase activity"/>
    <property type="evidence" value="ECO:0007669"/>
    <property type="project" value="UniProtKB-EC"/>
</dbReference>
<dbReference type="RefSeq" id="WP_376866348.1">
    <property type="nucleotide sequence ID" value="NZ_JBHRYB010000007.1"/>
</dbReference>
<evidence type="ECO:0000256" key="2">
    <source>
        <dbReference type="RuleBase" id="RU003946"/>
    </source>
</evidence>
<dbReference type="EMBL" id="JBHRYB010000007">
    <property type="protein sequence ID" value="MFC3680397.1"/>
    <property type="molecule type" value="Genomic_DNA"/>
</dbReference>
<dbReference type="Pfam" id="PF00245">
    <property type="entry name" value="Alk_phosphatase"/>
    <property type="match status" value="1"/>
</dbReference>
<feature type="signal peptide" evidence="3">
    <location>
        <begin position="1"/>
        <end position="21"/>
    </location>
</feature>
<dbReference type="InterPro" id="IPR017850">
    <property type="entry name" value="Alkaline_phosphatase_core_sf"/>
</dbReference>
<evidence type="ECO:0000313" key="4">
    <source>
        <dbReference type="EMBL" id="MFC3680397.1"/>
    </source>
</evidence>
<organism evidence="4 5">
    <name type="scientific">Bacterioplanoides pacificum</name>
    <dbReference type="NCBI Taxonomy" id="1171596"/>
    <lineage>
        <taxon>Bacteria</taxon>
        <taxon>Pseudomonadati</taxon>
        <taxon>Pseudomonadota</taxon>
        <taxon>Gammaproteobacteria</taxon>
        <taxon>Oceanospirillales</taxon>
        <taxon>Oceanospirillaceae</taxon>
        <taxon>Bacterioplanoides</taxon>
    </lineage>
</organism>
<keyword evidence="3" id="KW-0732">Signal</keyword>
<evidence type="ECO:0000256" key="3">
    <source>
        <dbReference type="SAM" id="SignalP"/>
    </source>
</evidence>
<proteinExistence type="inferred from homology"/>
<accession>A0ABV7VUN7</accession>
<comment type="caution">
    <text evidence="4">The sequence shown here is derived from an EMBL/GenBank/DDBJ whole genome shotgun (WGS) entry which is preliminary data.</text>
</comment>
<dbReference type="PANTHER" id="PTHR11596:SF5">
    <property type="entry name" value="ALKALINE PHOSPHATASE"/>
    <property type="match status" value="1"/>
</dbReference>
<dbReference type="SMART" id="SM00098">
    <property type="entry name" value="alkPPc"/>
    <property type="match status" value="1"/>
</dbReference>
<dbReference type="PRINTS" id="PR00113">
    <property type="entry name" value="ALKPHPHTASE"/>
</dbReference>
<name>A0ABV7VUN7_9GAMM</name>
<keyword evidence="4" id="KW-0378">Hydrolase</keyword>
<sequence length="504" mass="55847">MTPAFRRLTLLSLIITTHLYAAPATTTALAAQPDYQQGQQWLQQRLQQRQQQRQQQKEHGRAQNVILFLGDGMSITTLTAARILEGQNQGLSGEEHRLYFETFPYSALVKTYNTNQQTPDSAGTMSAITTGVKTRAGVIAIGPEQDRGICQGAAAYHQPTLLQWAQQQGYATGIVTTARITHATPAASYAHSPERNWEADSDLSREARRYGCRDIAWQLIHQAYPAGLDIALGGGKRNFSRDGERHSGNLIADWQQQFPGGQYLENRQQLMQLRADTPGPVLGLFADSHLDYHLDRSGQQPDLAEMTRAALAFLQQQKQHHPQRGYLLIVEGARIDHGHHAGNAKRALDESIELARAVQLADQLSDNNTLLLVTADHSHTLSMAGYPQRGNDILGFAANQGLLLANDQSPYTTLGYANGPGGSANARHSERLPGRILWHQPEHRQTEPHSDNFQQAALADIYAETHGADDVALHARGPGARLFQGLLEQHEIYHRIRRALQQEN</sequence>
<keyword evidence="5" id="KW-1185">Reference proteome</keyword>
<reference evidence="5" key="1">
    <citation type="journal article" date="2019" name="Int. J. Syst. Evol. Microbiol.">
        <title>The Global Catalogue of Microorganisms (GCM) 10K type strain sequencing project: providing services to taxonomists for standard genome sequencing and annotation.</title>
        <authorList>
            <consortium name="The Broad Institute Genomics Platform"/>
            <consortium name="The Broad Institute Genome Sequencing Center for Infectious Disease"/>
            <person name="Wu L."/>
            <person name="Ma J."/>
        </authorList>
    </citation>
    <scope>NUCLEOTIDE SEQUENCE [LARGE SCALE GENOMIC DNA]</scope>
    <source>
        <strain evidence="5">KCTC 42424</strain>
    </source>
</reference>
<dbReference type="CDD" id="cd16012">
    <property type="entry name" value="ALP"/>
    <property type="match status" value="1"/>
</dbReference>
<dbReference type="SUPFAM" id="SSF53649">
    <property type="entry name" value="Alkaline phosphatase-like"/>
    <property type="match status" value="1"/>
</dbReference>
<dbReference type="Proteomes" id="UP001595722">
    <property type="component" value="Unassembled WGS sequence"/>
</dbReference>
<dbReference type="InterPro" id="IPR001952">
    <property type="entry name" value="Alkaline_phosphatase"/>
</dbReference>
<dbReference type="EC" id="3.1.3.1" evidence="4"/>
<keyword evidence="1" id="KW-0597">Phosphoprotein</keyword>
<evidence type="ECO:0000256" key="1">
    <source>
        <dbReference type="ARBA" id="ARBA00022553"/>
    </source>
</evidence>
<protein>
    <submittedName>
        <fullName evidence="4">Alkaline phosphatase</fullName>
        <ecNumber evidence="4">3.1.3.1</ecNumber>
    </submittedName>
</protein>